<reference evidence="2" key="1">
    <citation type="submission" date="2007-04" db="EMBL/GenBank/DDBJ databases">
        <title>Annotation of Pediculus humanus corporis strain USDA.</title>
        <authorList>
            <person name="Kirkness E."/>
            <person name="Hannick L."/>
            <person name="Hass B."/>
            <person name="Bruggner R."/>
            <person name="Lawson D."/>
            <person name="Bidwell S."/>
            <person name="Joardar V."/>
            <person name="Caler E."/>
            <person name="Walenz B."/>
            <person name="Inman J."/>
            <person name="Schobel S."/>
            <person name="Galinsky K."/>
            <person name="Amedeo P."/>
            <person name="Strausberg R."/>
        </authorList>
    </citation>
    <scope>NUCLEOTIDE SEQUENCE</scope>
    <source>
        <strain evidence="2">USDA</strain>
    </source>
</reference>
<dbReference type="Pfam" id="PF10168">
    <property type="entry name" value="Nup88"/>
    <property type="match status" value="1"/>
</dbReference>
<organism>
    <name type="scientific">Pediculus humanus subsp. corporis</name>
    <name type="common">Body louse</name>
    <dbReference type="NCBI Taxonomy" id="121224"/>
    <lineage>
        <taxon>Eukaryota</taxon>
        <taxon>Metazoa</taxon>
        <taxon>Ecdysozoa</taxon>
        <taxon>Arthropoda</taxon>
        <taxon>Hexapoda</taxon>
        <taxon>Insecta</taxon>
        <taxon>Pterygota</taxon>
        <taxon>Neoptera</taxon>
        <taxon>Paraneoptera</taxon>
        <taxon>Psocodea</taxon>
        <taxon>Troctomorpha</taxon>
        <taxon>Phthiraptera</taxon>
        <taxon>Anoplura</taxon>
        <taxon>Pediculidae</taxon>
        <taxon>Pediculus</taxon>
    </lineage>
</organism>
<keyword evidence="1" id="KW-0472">Membrane</keyword>
<dbReference type="VEuPathDB" id="VectorBase:PHUM200880"/>
<reference evidence="3" key="3">
    <citation type="submission" date="2021-02" db="UniProtKB">
        <authorList>
            <consortium name="EnsemblMetazoa"/>
        </authorList>
    </citation>
    <scope>IDENTIFICATION</scope>
    <source>
        <strain evidence="3">USDA</strain>
    </source>
</reference>
<reference evidence="2" key="2">
    <citation type="submission" date="2007-04" db="EMBL/GenBank/DDBJ databases">
        <title>The genome of the human body louse.</title>
        <authorList>
            <consortium name="The Human Body Louse Genome Consortium"/>
            <person name="Kirkness E."/>
            <person name="Walenz B."/>
            <person name="Hass B."/>
            <person name="Bruggner R."/>
            <person name="Strausberg R."/>
        </authorList>
    </citation>
    <scope>NUCLEOTIDE SEQUENCE</scope>
    <source>
        <strain evidence="2">USDA</strain>
    </source>
</reference>
<dbReference type="STRING" id="121224.E0VH48"/>
<dbReference type="RefSeq" id="XP_002425442.1">
    <property type="nucleotide sequence ID" value="XM_002425397.1"/>
</dbReference>
<dbReference type="EMBL" id="DS235158">
    <property type="protein sequence ID" value="EEB12704.1"/>
    <property type="molecule type" value="Genomic_DNA"/>
</dbReference>
<dbReference type="KEGG" id="phu:Phum_PHUM200880"/>
<dbReference type="EMBL" id="AAZO01002326">
    <property type="status" value="NOT_ANNOTATED_CDS"/>
    <property type="molecule type" value="Genomic_DNA"/>
</dbReference>
<feature type="transmembrane region" description="Helical" evidence="1">
    <location>
        <begin position="20"/>
        <end position="39"/>
    </location>
</feature>
<dbReference type="InterPro" id="IPR019321">
    <property type="entry name" value="Nucleoporin_Nup88"/>
</dbReference>
<protein>
    <submittedName>
        <fullName evidence="2 3">Uncharacterized protein</fullName>
    </submittedName>
</protein>
<evidence type="ECO:0000313" key="4">
    <source>
        <dbReference type="Proteomes" id="UP000009046"/>
    </source>
</evidence>
<proteinExistence type="predicted"/>
<dbReference type="AlphaFoldDB" id="E0VH48"/>
<gene>
    <name evidence="3" type="primary">8238487</name>
    <name evidence="2" type="ORF">Phum_PHUM200880</name>
</gene>
<dbReference type="Proteomes" id="UP000009046">
    <property type="component" value="Unassembled WGS sequence"/>
</dbReference>
<name>E0VH48_PEDHC</name>
<dbReference type="HOGENOM" id="CLU_1789164_0_0_1"/>
<sequence length="145" mass="16701">MGKSSFFLFWKINVKKKKKYFIYILLAITIIPNFFPISAKDKKKLMLLVRFHPGSPQDNHLVILTSNNTLRLYQLPLSDGMGTEKSSAPEFIRTWFLGQRSTTDGKEWNLSGSKLPFLVGLGEMAVDFDFALPIVEIFQRRNQNL</sequence>
<dbReference type="GeneID" id="8238487"/>
<evidence type="ECO:0000313" key="2">
    <source>
        <dbReference type="EMBL" id="EEB12704.1"/>
    </source>
</evidence>
<keyword evidence="4" id="KW-1185">Reference proteome</keyword>
<dbReference type="InParanoid" id="E0VH48"/>
<evidence type="ECO:0000313" key="3">
    <source>
        <dbReference type="EnsemblMetazoa" id="PHUM200880-PA"/>
    </source>
</evidence>
<keyword evidence="1" id="KW-0812">Transmembrane</keyword>
<dbReference type="CTD" id="8238487"/>
<evidence type="ECO:0000256" key="1">
    <source>
        <dbReference type="SAM" id="Phobius"/>
    </source>
</evidence>
<accession>E0VH48</accession>
<dbReference type="EnsemblMetazoa" id="PHUM200880-RA">
    <property type="protein sequence ID" value="PHUM200880-PA"/>
    <property type="gene ID" value="PHUM200880"/>
</dbReference>
<dbReference type="OrthoDB" id="341482at2759"/>
<keyword evidence="1" id="KW-1133">Transmembrane helix</keyword>